<evidence type="ECO:0000256" key="1">
    <source>
        <dbReference type="ARBA" id="ARBA00007148"/>
    </source>
</evidence>
<dbReference type="OMA" id="CILKVYN"/>
<dbReference type="GO" id="GO:1902388">
    <property type="term" value="F:ceramide 1-phosphate transfer activity"/>
    <property type="evidence" value="ECO:0007669"/>
    <property type="project" value="TreeGrafter"/>
</dbReference>
<accession>A0A2R6Q104</accession>
<organism evidence="5 6">
    <name type="scientific">Actinidia chinensis var. chinensis</name>
    <name type="common">Chinese soft-hair kiwi</name>
    <dbReference type="NCBI Taxonomy" id="1590841"/>
    <lineage>
        <taxon>Eukaryota</taxon>
        <taxon>Viridiplantae</taxon>
        <taxon>Streptophyta</taxon>
        <taxon>Embryophyta</taxon>
        <taxon>Tracheophyta</taxon>
        <taxon>Spermatophyta</taxon>
        <taxon>Magnoliopsida</taxon>
        <taxon>eudicotyledons</taxon>
        <taxon>Gunneridae</taxon>
        <taxon>Pentapetalae</taxon>
        <taxon>asterids</taxon>
        <taxon>Ericales</taxon>
        <taxon>Actinidiaceae</taxon>
        <taxon>Actinidia</taxon>
    </lineage>
</organism>
<dbReference type="AlphaFoldDB" id="A0A2R6Q104"/>
<evidence type="ECO:0000256" key="3">
    <source>
        <dbReference type="ARBA" id="ARBA00023055"/>
    </source>
</evidence>
<dbReference type="FunFam" id="1.10.3520.10:FF:000008">
    <property type="entry name" value="Glycolipid transfer protein 2"/>
    <property type="match status" value="1"/>
</dbReference>
<reference evidence="5 6" key="1">
    <citation type="submission" date="2017-07" db="EMBL/GenBank/DDBJ databases">
        <title>An improved, manually edited Actinidia chinensis var. chinensis (kiwifruit) genome highlights the challenges associated with draft genomes and gene prediction in plants.</title>
        <authorList>
            <person name="Pilkington S."/>
            <person name="Crowhurst R."/>
            <person name="Hilario E."/>
            <person name="Nardozza S."/>
            <person name="Fraser L."/>
            <person name="Peng Y."/>
            <person name="Gunaseelan K."/>
            <person name="Simpson R."/>
            <person name="Tahir J."/>
            <person name="Deroles S."/>
            <person name="Templeton K."/>
            <person name="Luo Z."/>
            <person name="Davy M."/>
            <person name="Cheng C."/>
            <person name="Mcneilage M."/>
            <person name="Scaglione D."/>
            <person name="Liu Y."/>
            <person name="Zhang Q."/>
            <person name="Datson P."/>
            <person name="De Silva N."/>
            <person name="Gardiner S."/>
            <person name="Bassett H."/>
            <person name="Chagne D."/>
            <person name="Mccallum J."/>
            <person name="Dzierzon H."/>
            <person name="Deng C."/>
            <person name="Wang Y.-Y."/>
            <person name="Barron N."/>
            <person name="Manako K."/>
            <person name="Bowen J."/>
            <person name="Foster T."/>
            <person name="Erridge Z."/>
            <person name="Tiffin H."/>
            <person name="Waite C."/>
            <person name="Davies K."/>
            <person name="Grierson E."/>
            <person name="Laing W."/>
            <person name="Kirk R."/>
            <person name="Chen X."/>
            <person name="Wood M."/>
            <person name="Montefiori M."/>
            <person name="Brummell D."/>
            <person name="Schwinn K."/>
            <person name="Catanach A."/>
            <person name="Fullerton C."/>
            <person name="Li D."/>
            <person name="Meiyalaghan S."/>
            <person name="Nieuwenhuizen N."/>
            <person name="Read N."/>
            <person name="Prakash R."/>
            <person name="Hunter D."/>
            <person name="Zhang H."/>
            <person name="Mckenzie M."/>
            <person name="Knabel M."/>
            <person name="Harris A."/>
            <person name="Allan A."/>
            <person name="Chen A."/>
            <person name="Janssen B."/>
            <person name="Plunkett B."/>
            <person name="Dwamena C."/>
            <person name="Voogd C."/>
            <person name="Leif D."/>
            <person name="Lafferty D."/>
            <person name="Souleyre E."/>
            <person name="Varkonyi-Gasic E."/>
            <person name="Gambi F."/>
            <person name="Hanley J."/>
            <person name="Yao J.-L."/>
            <person name="Cheung J."/>
            <person name="David K."/>
            <person name="Warren B."/>
            <person name="Marsh K."/>
            <person name="Snowden K."/>
            <person name="Lin-Wang K."/>
            <person name="Brian L."/>
            <person name="Martinez-Sanchez M."/>
            <person name="Wang M."/>
            <person name="Ileperuma N."/>
            <person name="Macnee N."/>
            <person name="Campin R."/>
            <person name="Mcatee P."/>
            <person name="Drummond R."/>
            <person name="Espley R."/>
            <person name="Ireland H."/>
            <person name="Wu R."/>
            <person name="Atkinson R."/>
            <person name="Karunairetnam S."/>
            <person name="Bulley S."/>
            <person name="Chunkath S."/>
            <person name="Hanley Z."/>
            <person name="Storey R."/>
            <person name="Thrimawithana A."/>
            <person name="Thomson S."/>
            <person name="David C."/>
            <person name="Testolin R."/>
        </authorList>
    </citation>
    <scope>NUCLEOTIDE SEQUENCE [LARGE SCALE GENOMIC DNA]</scope>
    <source>
        <strain evidence="6">cv. Red5</strain>
        <tissue evidence="5">Young leaf</tissue>
    </source>
</reference>
<dbReference type="PANTHER" id="PTHR10219:SF34">
    <property type="entry name" value="GLYCOLIPID TRANSFER PROTEIN 3"/>
    <property type="match status" value="1"/>
</dbReference>
<dbReference type="PANTHER" id="PTHR10219">
    <property type="entry name" value="GLYCOLIPID TRANSFER PROTEIN-RELATED"/>
    <property type="match status" value="1"/>
</dbReference>
<evidence type="ECO:0000313" key="5">
    <source>
        <dbReference type="EMBL" id="PSS00080.1"/>
    </source>
</evidence>
<dbReference type="GO" id="GO:1902387">
    <property type="term" value="F:ceramide 1-phosphate binding"/>
    <property type="evidence" value="ECO:0007669"/>
    <property type="project" value="TreeGrafter"/>
</dbReference>
<dbReference type="STRING" id="1590841.A0A2R6Q104"/>
<evidence type="ECO:0000256" key="2">
    <source>
        <dbReference type="ARBA" id="ARBA00022448"/>
    </source>
</evidence>
<keyword evidence="6" id="KW-1185">Reference proteome</keyword>
<dbReference type="GO" id="GO:0005829">
    <property type="term" value="C:cytosol"/>
    <property type="evidence" value="ECO:0007669"/>
    <property type="project" value="TreeGrafter"/>
</dbReference>
<feature type="domain" description="Glycolipid transfer protein" evidence="4">
    <location>
        <begin position="43"/>
        <end position="183"/>
    </location>
</feature>
<dbReference type="SUPFAM" id="SSF110004">
    <property type="entry name" value="Glycolipid transfer protein, GLTP"/>
    <property type="match status" value="1"/>
</dbReference>
<dbReference type="InterPro" id="IPR014830">
    <property type="entry name" value="Glycolipid_transfer_prot_dom"/>
</dbReference>
<sequence>MKRRREMEKGSEIRSAIEELSMVTVVKVKPGVGGDHHDDDVHIPTKPFLSVCNLVLQVLDKIGPTMAVLRQDVDQNIQRLEKVHESKPSMYSNLVEILKKEEGEGNARKGNSCSKAFLWLTRALDFTVALLQLLLKDSGQIMDEAVEEAYNITLRPWHGWIASAAYRVALKLVPDNKTLIDILKAKDEDLDVLKEEMEALVSLLVPLLQQNHSVLISYGLDRLKST</sequence>
<proteinExistence type="inferred from homology"/>
<dbReference type="EMBL" id="NKQK01000021">
    <property type="protein sequence ID" value="PSS00080.1"/>
    <property type="molecule type" value="Genomic_DNA"/>
</dbReference>
<dbReference type="Gene3D" id="1.10.3520.10">
    <property type="entry name" value="Glycolipid transfer protein"/>
    <property type="match status" value="1"/>
</dbReference>
<evidence type="ECO:0000313" key="6">
    <source>
        <dbReference type="Proteomes" id="UP000241394"/>
    </source>
</evidence>
<keyword evidence="3" id="KW-0445">Lipid transport</keyword>
<name>A0A2R6Q104_ACTCC</name>
<comment type="similarity">
    <text evidence="1">Belongs to the GLTP family.</text>
</comment>
<dbReference type="InterPro" id="IPR036497">
    <property type="entry name" value="GLTP_sf"/>
</dbReference>
<reference evidence="6" key="2">
    <citation type="journal article" date="2018" name="BMC Genomics">
        <title>A manually annotated Actinidia chinensis var. chinensis (kiwifruit) genome highlights the challenges associated with draft genomes and gene prediction in plants.</title>
        <authorList>
            <person name="Pilkington S.M."/>
            <person name="Crowhurst R."/>
            <person name="Hilario E."/>
            <person name="Nardozza S."/>
            <person name="Fraser L."/>
            <person name="Peng Y."/>
            <person name="Gunaseelan K."/>
            <person name="Simpson R."/>
            <person name="Tahir J."/>
            <person name="Deroles S.C."/>
            <person name="Templeton K."/>
            <person name="Luo Z."/>
            <person name="Davy M."/>
            <person name="Cheng C."/>
            <person name="McNeilage M."/>
            <person name="Scaglione D."/>
            <person name="Liu Y."/>
            <person name="Zhang Q."/>
            <person name="Datson P."/>
            <person name="De Silva N."/>
            <person name="Gardiner S.E."/>
            <person name="Bassett H."/>
            <person name="Chagne D."/>
            <person name="McCallum J."/>
            <person name="Dzierzon H."/>
            <person name="Deng C."/>
            <person name="Wang Y.Y."/>
            <person name="Barron L."/>
            <person name="Manako K."/>
            <person name="Bowen J."/>
            <person name="Foster T.M."/>
            <person name="Erridge Z.A."/>
            <person name="Tiffin H."/>
            <person name="Waite C.N."/>
            <person name="Davies K.M."/>
            <person name="Grierson E.P."/>
            <person name="Laing W.A."/>
            <person name="Kirk R."/>
            <person name="Chen X."/>
            <person name="Wood M."/>
            <person name="Montefiori M."/>
            <person name="Brummell D.A."/>
            <person name="Schwinn K.E."/>
            <person name="Catanach A."/>
            <person name="Fullerton C."/>
            <person name="Li D."/>
            <person name="Meiyalaghan S."/>
            <person name="Nieuwenhuizen N."/>
            <person name="Read N."/>
            <person name="Prakash R."/>
            <person name="Hunter D."/>
            <person name="Zhang H."/>
            <person name="McKenzie M."/>
            <person name="Knabel M."/>
            <person name="Harris A."/>
            <person name="Allan A.C."/>
            <person name="Gleave A."/>
            <person name="Chen A."/>
            <person name="Janssen B.J."/>
            <person name="Plunkett B."/>
            <person name="Ampomah-Dwamena C."/>
            <person name="Voogd C."/>
            <person name="Leif D."/>
            <person name="Lafferty D."/>
            <person name="Souleyre E.J.F."/>
            <person name="Varkonyi-Gasic E."/>
            <person name="Gambi F."/>
            <person name="Hanley J."/>
            <person name="Yao J.L."/>
            <person name="Cheung J."/>
            <person name="David K.M."/>
            <person name="Warren B."/>
            <person name="Marsh K."/>
            <person name="Snowden K.C."/>
            <person name="Lin-Wang K."/>
            <person name="Brian L."/>
            <person name="Martinez-Sanchez M."/>
            <person name="Wang M."/>
            <person name="Ileperuma N."/>
            <person name="Macnee N."/>
            <person name="Campin R."/>
            <person name="McAtee P."/>
            <person name="Drummond R.S.M."/>
            <person name="Espley R.V."/>
            <person name="Ireland H.S."/>
            <person name="Wu R."/>
            <person name="Atkinson R.G."/>
            <person name="Karunairetnam S."/>
            <person name="Bulley S."/>
            <person name="Chunkath S."/>
            <person name="Hanley Z."/>
            <person name="Storey R."/>
            <person name="Thrimawithana A.H."/>
            <person name="Thomson S."/>
            <person name="David C."/>
            <person name="Testolin R."/>
            <person name="Huang H."/>
            <person name="Hellens R.P."/>
            <person name="Schaffer R.J."/>
        </authorList>
    </citation>
    <scope>NUCLEOTIDE SEQUENCE [LARGE SCALE GENOMIC DNA]</scope>
    <source>
        <strain evidence="6">cv. Red5</strain>
    </source>
</reference>
<comment type="caution">
    <text evidence="5">The sequence shown here is derived from an EMBL/GenBank/DDBJ whole genome shotgun (WGS) entry which is preliminary data.</text>
</comment>
<dbReference type="FunCoup" id="A0A2R6Q104">
    <property type="interactions" value="2939"/>
</dbReference>
<dbReference type="InParanoid" id="A0A2R6Q104"/>
<dbReference type="Proteomes" id="UP000241394">
    <property type="component" value="Chromosome LG21"/>
</dbReference>
<protein>
    <submittedName>
        <fullName evidence="5">Glycolipid transfer protein</fullName>
    </submittedName>
</protein>
<dbReference type="GO" id="GO:0016020">
    <property type="term" value="C:membrane"/>
    <property type="evidence" value="ECO:0007669"/>
    <property type="project" value="TreeGrafter"/>
</dbReference>
<dbReference type="OrthoDB" id="205255at2759"/>
<dbReference type="Gramene" id="PSS00080">
    <property type="protein sequence ID" value="PSS00080"/>
    <property type="gene ID" value="CEY00_Acc24047"/>
</dbReference>
<keyword evidence="2" id="KW-0813">Transport</keyword>
<evidence type="ECO:0000259" key="4">
    <source>
        <dbReference type="Pfam" id="PF08718"/>
    </source>
</evidence>
<dbReference type="Pfam" id="PF08718">
    <property type="entry name" value="GLTP"/>
    <property type="match status" value="1"/>
</dbReference>
<gene>
    <name evidence="5" type="ORF">CEY00_Acc24047</name>
</gene>